<dbReference type="AlphaFoldDB" id="A0AB94IU68"/>
<feature type="transmembrane region" description="Helical" evidence="1">
    <location>
        <begin position="55"/>
        <end position="84"/>
    </location>
</feature>
<evidence type="ECO:0000256" key="1">
    <source>
        <dbReference type="SAM" id="Phobius"/>
    </source>
</evidence>
<keyword evidence="3" id="KW-1185">Reference proteome</keyword>
<evidence type="ECO:0000313" key="3">
    <source>
        <dbReference type="Proteomes" id="UP000018877"/>
    </source>
</evidence>
<proteinExistence type="predicted"/>
<gene>
    <name evidence="2" type="ORF">BAVI_01640</name>
</gene>
<keyword evidence="1" id="KW-1133">Transmembrane helix</keyword>
<protein>
    <submittedName>
        <fullName evidence="2">Uncharacterized protein</fullName>
    </submittedName>
</protein>
<accession>A0AB94IU68</accession>
<keyword evidence="1" id="KW-0812">Transmembrane</keyword>
<organism evidence="2 3">
    <name type="scientific">Neobacillus vireti LMG 21834</name>
    <dbReference type="NCBI Taxonomy" id="1131730"/>
    <lineage>
        <taxon>Bacteria</taxon>
        <taxon>Bacillati</taxon>
        <taxon>Bacillota</taxon>
        <taxon>Bacilli</taxon>
        <taxon>Bacillales</taxon>
        <taxon>Bacillaceae</taxon>
        <taxon>Neobacillus</taxon>
    </lineage>
</organism>
<reference evidence="2 3" key="1">
    <citation type="journal article" date="2014" name="Environ. Microbiol.">
        <title>The nitrate-ammonifying and nosZ-carrying bacterium Bacillus vireti is a potent source and sink for nitric and nitrous oxide under high nitrate conditions.</title>
        <authorList>
            <person name="Mania D."/>
            <person name="Heylen K."/>
            <person name="van Spanning R.J."/>
            <person name="Frostegard A."/>
        </authorList>
    </citation>
    <scope>NUCLEOTIDE SEQUENCE [LARGE SCALE GENOMIC DNA]</scope>
    <source>
        <strain evidence="2 3">LMG 21834</strain>
    </source>
</reference>
<sequence length="97" mass="11137">MDIGKVLVLDDSMKNSKYSLIKSKIRRSELKPLIKHKFPLINKSQRALVHRKSILFANLCCLFANLVLLFANLCCLFAILNLLFANCYLPYVISYLS</sequence>
<dbReference type="EMBL" id="ALAN01000012">
    <property type="protein sequence ID" value="ETI70634.1"/>
    <property type="molecule type" value="Genomic_DNA"/>
</dbReference>
<name>A0AB94IU68_9BACI</name>
<keyword evidence="1" id="KW-0472">Membrane</keyword>
<comment type="caution">
    <text evidence="2">The sequence shown here is derived from an EMBL/GenBank/DDBJ whole genome shotgun (WGS) entry which is preliminary data.</text>
</comment>
<dbReference type="Proteomes" id="UP000018877">
    <property type="component" value="Unassembled WGS sequence"/>
</dbReference>
<evidence type="ECO:0000313" key="2">
    <source>
        <dbReference type="EMBL" id="ETI70634.1"/>
    </source>
</evidence>